<dbReference type="RefSeq" id="XP_030382239.1">
    <property type="nucleotide sequence ID" value="XM_030526379.1"/>
</dbReference>
<dbReference type="Proteomes" id="UP000504634">
    <property type="component" value="Unplaced"/>
</dbReference>
<dbReference type="Gene3D" id="3.40.50.720">
    <property type="entry name" value="NAD(P)-binding Rossmann-like Domain"/>
    <property type="match status" value="1"/>
</dbReference>
<dbReference type="PANTHER" id="PTHR44085:SF2">
    <property type="entry name" value="SEPIAPTERIN REDUCTASE"/>
    <property type="match status" value="1"/>
</dbReference>
<evidence type="ECO:0000256" key="4">
    <source>
        <dbReference type="ARBA" id="ARBA00023002"/>
    </source>
</evidence>
<reference evidence="7" key="1">
    <citation type="submission" date="2025-08" db="UniProtKB">
        <authorList>
            <consortium name="RefSeq"/>
        </authorList>
    </citation>
    <scope>IDENTIFICATION</scope>
    <source>
        <strain evidence="7">11010-0011.00</strain>
        <tissue evidence="7">Whole body</tissue>
    </source>
</reference>
<keyword evidence="4" id="KW-0560">Oxidoreductase</keyword>
<dbReference type="Pfam" id="PF00106">
    <property type="entry name" value="adh_short"/>
    <property type="match status" value="1"/>
</dbReference>
<dbReference type="GO" id="GO:0004757">
    <property type="term" value="F:sepiapterin reductase (NADP+) activity"/>
    <property type="evidence" value="ECO:0007669"/>
    <property type="project" value="TreeGrafter"/>
</dbReference>
<dbReference type="InterPro" id="IPR051721">
    <property type="entry name" value="Biopterin_syn/organic_redct"/>
</dbReference>
<evidence type="ECO:0000256" key="3">
    <source>
        <dbReference type="ARBA" id="ARBA00022857"/>
    </source>
</evidence>
<keyword evidence="2" id="KW-0963">Cytoplasm</keyword>
<dbReference type="InterPro" id="IPR002347">
    <property type="entry name" value="SDR_fam"/>
</dbReference>
<dbReference type="OrthoDB" id="153074at2759"/>
<keyword evidence="3" id="KW-0521">NADP</keyword>
<organism evidence="6 7">
    <name type="scientific">Drosophila lebanonensis</name>
    <name type="common">Fruit fly</name>
    <name type="synonym">Scaptodrosophila lebanonensis</name>
    <dbReference type="NCBI Taxonomy" id="7225"/>
    <lineage>
        <taxon>Eukaryota</taxon>
        <taxon>Metazoa</taxon>
        <taxon>Ecdysozoa</taxon>
        <taxon>Arthropoda</taxon>
        <taxon>Hexapoda</taxon>
        <taxon>Insecta</taxon>
        <taxon>Pterygota</taxon>
        <taxon>Neoptera</taxon>
        <taxon>Endopterygota</taxon>
        <taxon>Diptera</taxon>
        <taxon>Brachycera</taxon>
        <taxon>Muscomorpha</taxon>
        <taxon>Ephydroidea</taxon>
        <taxon>Drosophilidae</taxon>
        <taxon>Scaptodrosophila</taxon>
    </lineage>
</organism>
<gene>
    <name evidence="7" type="primary">LOC115629812</name>
</gene>
<keyword evidence="5" id="KW-0175">Coiled coil</keyword>
<dbReference type="SUPFAM" id="SSF51735">
    <property type="entry name" value="NAD(P)-binding Rossmann-fold domains"/>
    <property type="match status" value="1"/>
</dbReference>
<evidence type="ECO:0000256" key="2">
    <source>
        <dbReference type="ARBA" id="ARBA00022490"/>
    </source>
</evidence>
<feature type="coiled-coil region" evidence="5">
    <location>
        <begin position="41"/>
        <end position="68"/>
    </location>
</feature>
<dbReference type="GO" id="GO:0005737">
    <property type="term" value="C:cytoplasm"/>
    <property type="evidence" value="ECO:0007669"/>
    <property type="project" value="UniProtKB-SubCell"/>
</dbReference>
<keyword evidence="6" id="KW-1185">Reference proteome</keyword>
<proteinExistence type="predicted"/>
<evidence type="ECO:0000256" key="1">
    <source>
        <dbReference type="ARBA" id="ARBA00004496"/>
    </source>
</evidence>
<evidence type="ECO:0000313" key="7">
    <source>
        <dbReference type="RefSeq" id="XP_030382239.1"/>
    </source>
</evidence>
<name>A0A6J2U1K4_DROLE</name>
<sequence length="277" mass="30601">MAAKRMDLNKRTFCVLSGATNALGQSLALELCRRFAQGSLVLLLDENKQQLQSLQKKLESELADSDIESSLTSSPVRFVTGVLVKENAAQLLEEALKQDEANANSFDCAIIVHNEDDVATQTLLEPQSPLEWTAYVHRQLYAPVALNQRFLQCPALAGIEKLAVNVTSSLQLRPLIHNSLLCSCKKARDMYFRAMASEEQRAGVNVLNYAPGLFATHVEQYDLNGNLVTLAGLNVNAKLLALPRVQPQQAALKLINILEEISFVSGHDVDYYDTFVL</sequence>
<evidence type="ECO:0000313" key="6">
    <source>
        <dbReference type="Proteomes" id="UP000504634"/>
    </source>
</evidence>
<dbReference type="InterPro" id="IPR036291">
    <property type="entry name" value="NAD(P)-bd_dom_sf"/>
</dbReference>
<dbReference type="PANTHER" id="PTHR44085">
    <property type="entry name" value="SEPIAPTERIN REDUCTASE"/>
    <property type="match status" value="1"/>
</dbReference>
<dbReference type="GO" id="GO:0006729">
    <property type="term" value="P:tetrahydrobiopterin biosynthetic process"/>
    <property type="evidence" value="ECO:0007669"/>
    <property type="project" value="TreeGrafter"/>
</dbReference>
<evidence type="ECO:0000256" key="5">
    <source>
        <dbReference type="SAM" id="Coils"/>
    </source>
</evidence>
<accession>A0A6J2U1K4</accession>
<protein>
    <submittedName>
        <fullName evidence="7">Sepiapterin reductase</fullName>
    </submittedName>
</protein>
<comment type="subcellular location">
    <subcellularLocation>
        <location evidence="1">Cytoplasm</location>
    </subcellularLocation>
</comment>
<dbReference type="AlphaFoldDB" id="A0A6J2U1K4"/>
<dbReference type="GeneID" id="115629812"/>